<dbReference type="AlphaFoldDB" id="A0A9W6JBP4"/>
<gene>
    <name evidence="2" type="ORF">GCM10017643_27990</name>
</gene>
<evidence type="ECO:0000313" key="2">
    <source>
        <dbReference type="EMBL" id="GLK72683.1"/>
    </source>
</evidence>
<keyword evidence="3" id="KW-1185">Reference proteome</keyword>
<protein>
    <recommendedName>
        <fullName evidence="4">DUF2946 domain-containing protein</fullName>
    </recommendedName>
</protein>
<proteinExistence type="predicted"/>
<evidence type="ECO:0008006" key="4">
    <source>
        <dbReference type="Google" id="ProtNLM"/>
    </source>
</evidence>
<dbReference type="RefSeq" id="WP_213371301.1">
    <property type="nucleotide sequence ID" value="NZ_BSFJ01000018.1"/>
</dbReference>
<feature type="signal peptide" evidence="1">
    <location>
        <begin position="1"/>
        <end position="21"/>
    </location>
</feature>
<accession>A0A9W6JBP4</accession>
<name>A0A9W6JBP4_9HYPH</name>
<feature type="chain" id="PRO_5040873898" description="DUF2946 domain-containing protein" evidence="1">
    <location>
        <begin position="22"/>
        <end position="128"/>
    </location>
</feature>
<keyword evidence="1" id="KW-0732">Signal</keyword>
<reference evidence="2" key="1">
    <citation type="journal article" date="2014" name="Int. J. Syst. Evol. Microbiol.">
        <title>Complete genome sequence of Corynebacterium casei LMG S-19264T (=DSM 44701T), isolated from a smear-ripened cheese.</title>
        <authorList>
            <consortium name="US DOE Joint Genome Institute (JGI-PGF)"/>
            <person name="Walter F."/>
            <person name="Albersmeier A."/>
            <person name="Kalinowski J."/>
            <person name="Ruckert C."/>
        </authorList>
    </citation>
    <scope>NUCLEOTIDE SEQUENCE</scope>
    <source>
        <strain evidence="2">VKM B-2484</strain>
    </source>
</reference>
<dbReference type="Proteomes" id="UP001143370">
    <property type="component" value="Unassembled WGS sequence"/>
</dbReference>
<reference evidence="2" key="2">
    <citation type="submission" date="2023-01" db="EMBL/GenBank/DDBJ databases">
        <authorList>
            <person name="Sun Q."/>
            <person name="Evtushenko L."/>
        </authorList>
    </citation>
    <scope>NUCLEOTIDE SEQUENCE</scope>
    <source>
        <strain evidence="2">VKM B-2484</strain>
    </source>
</reference>
<evidence type="ECO:0000256" key="1">
    <source>
        <dbReference type="SAM" id="SignalP"/>
    </source>
</evidence>
<organism evidence="2 3">
    <name type="scientific">Ancylobacter dichloromethanicus</name>
    <dbReference type="NCBI Taxonomy" id="518825"/>
    <lineage>
        <taxon>Bacteria</taxon>
        <taxon>Pseudomonadati</taxon>
        <taxon>Pseudomonadota</taxon>
        <taxon>Alphaproteobacteria</taxon>
        <taxon>Hyphomicrobiales</taxon>
        <taxon>Xanthobacteraceae</taxon>
        <taxon>Ancylobacter</taxon>
    </lineage>
</organism>
<comment type="caution">
    <text evidence="2">The sequence shown here is derived from an EMBL/GenBank/DDBJ whole genome shotgun (WGS) entry which is preliminary data.</text>
</comment>
<dbReference type="EMBL" id="BSFJ01000018">
    <property type="protein sequence ID" value="GLK72683.1"/>
    <property type="molecule type" value="Genomic_DNA"/>
</dbReference>
<sequence length="128" mass="12828">MRVLRVLRLMLALFALGAAMAGPAAATQAMAVRAMPCHEASLAGLSGAVFAVPIAAHSRANAAIADAGTRPDAASPHLCCVLSQLVVMPLAAPVVRSPEPLVAALAIPSGRMPAGVAPSTPVPPPRRS</sequence>
<evidence type="ECO:0000313" key="3">
    <source>
        <dbReference type="Proteomes" id="UP001143370"/>
    </source>
</evidence>